<accession>A0AAV2HGQ8</accession>
<feature type="signal peptide" evidence="2">
    <location>
        <begin position="1"/>
        <end position="18"/>
    </location>
</feature>
<feature type="chain" id="PRO_5043931869" description="Immunoglobulin subtype domain-containing protein" evidence="2">
    <location>
        <begin position="19"/>
        <end position="229"/>
    </location>
</feature>
<comment type="caution">
    <text evidence="3">The sequence shown here is derived from an EMBL/GenBank/DDBJ whole genome shotgun (WGS) entry which is preliminary data.</text>
</comment>
<dbReference type="InterPro" id="IPR036179">
    <property type="entry name" value="Ig-like_dom_sf"/>
</dbReference>
<protein>
    <recommendedName>
        <fullName evidence="5">Immunoglobulin subtype domain-containing protein</fullName>
    </recommendedName>
</protein>
<dbReference type="AlphaFoldDB" id="A0AAV2HGQ8"/>
<dbReference type="SUPFAM" id="SSF48726">
    <property type="entry name" value="Immunoglobulin"/>
    <property type="match status" value="1"/>
</dbReference>
<feature type="region of interest" description="Disordered" evidence="1">
    <location>
        <begin position="162"/>
        <end position="196"/>
    </location>
</feature>
<name>A0AAV2HGQ8_LYMST</name>
<reference evidence="3 4" key="1">
    <citation type="submission" date="2024-04" db="EMBL/GenBank/DDBJ databases">
        <authorList>
            <consortium name="Genoscope - CEA"/>
            <person name="William W."/>
        </authorList>
    </citation>
    <scope>NUCLEOTIDE SEQUENCE [LARGE SCALE GENOMIC DNA]</scope>
</reference>
<dbReference type="EMBL" id="CAXITT010000122">
    <property type="protein sequence ID" value="CAL1532680.1"/>
    <property type="molecule type" value="Genomic_DNA"/>
</dbReference>
<evidence type="ECO:0000256" key="2">
    <source>
        <dbReference type="SAM" id="SignalP"/>
    </source>
</evidence>
<sequence length="229" mass="25982">MKFILCFYYLCCCRSVLCVLPITFKTNVSTSEPFTLVCDHLRCDVSSAYGQFFKIELGKSEYEALNNSHKPHLAKIDAKDESRHIEYDTYDTDIPFGRDWRVSFHSDNSTHNRDVLNVTLTVMDTVMEDAGHYFCIIHYYDPSIEECQEEITLTVYRGDWTKPTTSPPTPSTIATTPTTTTEPTTTTTVTTTKKPPPTDHGNCIVARGVQDVLGRLFIALTVWLLVTIF</sequence>
<keyword evidence="4" id="KW-1185">Reference proteome</keyword>
<evidence type="ECO:0000313" key="4">
    <source>
        <dbReference type="Proteomes" id="UP001497497"/>
    </source>
</evidence>
<dbReference type="Gene3D" id="2.60.40.10">
    <property type="entry name" value="Immunoglobulins"/>
    <property type="match status" value="1"/>
</dbReference>
<evidence type="ECO:0000313" key="3">
    <source>
        <dbReference type="EMBL" id="CAL1532680.1"/>
    </source>
</evidence>
<keyword evidence="2" id="KW-0732">Signal</keyword>
<proteinExistence type="predicted"/>
<evidence type="ECO:0008006" key="5">
    <source>
        <dbReference type="Google" id="ProtNLM"/>
    </source>
</evidence>
<dbReference type="InterPro" id="IPR013783">
    <property type="entry name" value="Ig-like_fold"/>
</dbReference>
<dbReference type="Proteomes" id="UP001497497">
    <property type="component" value="Unassembled WGS sequence"/>
</dbReference>
<evidence type="ECO:0000256" key="1">
    <source>
        <dbReference type="SAM" id="MobiDB-lite"/>
    </source>
</evidence>
<feature type="compositionally biased region" description="Low complexity" evidence="1">
    <location>
        <begin position="171"/>
        <end position="193"/>
    </location>
</feature>
<organism evidence="3 4">
    <name type="scientific">Lymnaea stagnalis</name>
    <name type="common">Great pond snail</name>
    <name type="synonym">Helix stagnalis</name>
    <dbReference type="NCBI Taxonomy" id="6523"/>
    <lineage>
        <taxon>Eukaryota</taxon>
        <taxon>Metazoa</taxon>
        <taxon>Spiralia</taxon>
        <taxon>Lophotrochozoa</taxon>
        <taxon>Mollusca</taxon>
        <taxon>Gastropoda</taxon>
        <taxon>Heterobranchia</taxon>
        <taxon>Euthyneura</taxon>
        <taxon>Panpulmonata</taxon>
        <taxon>Hygrophila</taxon>
        <taxon>Lymnaeoidea</taxon>
        <taxon>Lymnaeidae</taxon>
        <taxon>Lymnaea</taxon>
    </lineage>
</organism>
<gene>
    <name evidence="3" type="ORF">GSLYS_00006698001</name>
</gene>